<protein>
    <submittedName>
        <fullName evidence="13">U1 small nuclear ribonucleo protein A</fullName>
    </submittedName>
</protein>
<comment type="caution">
    <text evidence="13">The sequence shown here is derived from an EMBL/GenBank/DDBJ whole genome shotgun (WGS) entry which is preliminary data.</text>
</comment>
<dbReference type="PANTHER" id="PTHR10501">
    <property type="entry name" value="U1 SMALL NUCLEAR RIBONUCLEOPROTEIN A/U2 SMALL NUCLEAR RIBONUCLEOPROTEIN B"/>
    <property type="match status" value="1"/>
</dbReference>
<dbReference type="PROSITE" id="PS50102">
    <property type="entry name" value="RRM"/>
    <property type="match status" value="2"/>
</dbReference>
<dbReference type="GO" id="GO:0006397">
    <property type="term" value="P:mRNA processing"/>
    <property type="evidence" value="ECO:0007669"/>
    <property type="project" value="UniProtKB-KW"/>
</dbReference>
<feature type="compositionally biased region" description="Acidic residues" evidence="11">
    <location>
        <begin position="154"/>
        <end position="164"/>
    </location>
</feature>
<name>A0A397SP25_9GLOM</name>
<dbReference type="SMART" id="SM00360">
    <property type="entry name" value="RRM"/>
    <property type="match status" value="2"/>
</dbReference>
<dbReference type="FunFam" id="3.30.70.330:FF:000029">
    <property type="entry name" value="U2 small nuclear ribonucleoprotein B"/>
    <property type="match status" value="1"/>
</dbReference>
<dbReference type="SUPFAM" id="SSF54928">
    <property type="entry name" value="RNA-binding domain, RBD"/>
    <property type="match status" value="2"/>
</dbReference>
<evidence type="ECO:0000313" key="13">
    <source>
        <dbReference type="EMBL" id="RIA87758.1"/>
    </source>
</evidence>
<dbReference type="InterPro" id="IPR000504">
    <property type="entry name" value="RRM_dom"/>
</dbReference>
<dbReference type="InterPro" id="IPR012677">
    <property type="entry name" value="Nucleotide-bd_a/b_plait_sf"/>
</dbReference>
<evidence type="ECO:0000256" key="10">
    <source>
        <dbReference type="PROSITE-ProRule" id="PRU00176"/>
    </source>
</evidence>
<dbReference type="FunFam" id="3.30.70.330:FF:000039">
    <property type="entry name" value="U1 small nuclear ribonucleoprotein A"/>
    <property type="match status" value="1"/>
</dbReference>
<evidence type="ECO:0000256" key="1">
    <source>
        <dbReference type="ARBA" id="ARBA00004123"/>
    </source>
</evidence>
<gene>
    <name evidence="13" type="ORF">C1645_776555</name>
</gene>
<sequence length="256" mass="28885">MTSIPPNQTLYVRNLNEKVNKDELKRSLYSLFSAYGRILDIVALKTMKMRGQAFVVFKEIQSATSAMRGLNGFNFYDKPMHIEYAKNKSEAVAKLDGTWKKPGSAAAAATGANVQRAQTYGQPISAPAQKRQREDDDMTDIKRAANGGRREIESESPEIEAEEEETIPATTVVKEEAEPINRILYIQNLPPDVTDEMLSYLFQQYPGFKEVRLVPGKSDIAFVEYEADHQAAVAKDVLNRFKITHDKEMKVTFAKR</sequence>
<evidence type="ECO:0000256" key="8">
    <source>
        <dbReference type="ARBA" id="ARBA00023242"/>
    </source>
</evidence>
<feature type="domain" description="RRM" evidence="12">
    <location>
        <begin position="8"/>
        <end position="87"/>
    </location>
</feature>
<keyword evidence="6 10" id="KW-0694">RNA-binding</keyword>
<keyword evidence="5" id="KW-0677">Repeat</keyword>
<reference evidence="13 14" key="1">
    <citation type="submission" date="2018-06" db="EMBL/GenBank/DDBJ databases">
        <title>Comparative genomics reveals the genomic features of Rhizophagus irregularis, R. cerebriforme, R. diaphanum and Gigaspora rosea, and their symbiotic lifestyle signature.</title>
        <authorList>
            <person name="Morin E."/>
            <person name="San Clemente H."/>
            <person name="Chen E.C.H."/>
            <person name="De La Providencia I."/>
            <person name="Hainaut M."/>
            <person name="Kuo A."/>
            <person name="Kohler A."/>
            <person name="Murat C."/>
            <person name="Tang N."/>
            <person name="Roy S."/>
            <person name="Loubradou J."/>
            <person name="Henrissat B."/>
            <person name="Grigoriev I.V."/>
            <person name="Corradi N."/>
            <person name="Roux C."/>
            <person name="Martin F.M."/>
        </authorList>
    </citation>
    <scope>NUCLEOTIDE SEQUENCE [LARGE SCALE GENOMIC DNA]</scope>
    <source>
        <strain evidence="13 14">DAOM 227022</strain>
    </source>
</reference>
<dbReference type="InterPro" id="IPR035979">
    <property type="entry name" value="RBD_domain_sf"/>
</dbReference>
<proteinExistence type="inferred from homology"/>
<dbReference type="CDD" id="cd12246">
    <property type="entry name" value="RRM1_U1A_like"/>
    <property type="match status" value="1"/>
</dbReference>
<evidence type="ECO:0000256" key="6">
    <source>
        <dbReference type="ARBA" id="ARBA00022884"/>
    </source>
</evidence>
<dbReference type="GO" id="GO:0030532">
    <property type="term" value="C:small nuclear ribonucleoprotein complex"/>
    <property type="evidence" value="ECO:0007669"/>
    <property type="project" value="UniProtKB-ARBA"/>
</dbReference>
<keyword evidence="7" id="KW-0508">mRNA splicing</keyword>
<feature type="domain" description="RRM" evidence="12">
    <location>
        <begin position="182"/>
        <end position="256"/>
    </location>
</feature>
<organism evidence="13 14">
    <name type="scientific">Glomus cerebriforme</name>
    <dbReference type="NCBI Taxonomy" id="658196"/>
    <lineage>
        <taxon>Eukaryota</taxon>
        <taxon>Fungi</taxon>
        <taxon>Fungi incertae sedis</taxon>
        <taxon>Mucoromycota</taxon>
        <taxon>Glomeromycotina</taxon>
        <taxon>Glomeromycetes</taxon>
        <taxon>Glomerales</taxon>
        <taxon>Glomeraceae</taxon>
        <taxon>Glomus</taxon>
    </lineage>
</organism>
<feature type="compositionally biased region" description="Basic and acidic residues" evidence="11">
    <location>
        <begin position="144"/>
        <end position="153"/>
    </location>
</feature>
<evidence type="ECO:0000256" key="2">
    <source>
        <dbReference type="ARBA" id="ARBA00007243"/>
    </source>
</evidence>
<dbReference type="GO" id="GO:0008380">
    <property type="term" value="P:RNA splicing"/>
    <property type="evidence" value="ECO:0007669"/>
    <property type="project" value="UniProtKB-KW"/>
</dbReference>
<keyword evidence="9" id="KW-0687">Ribonucleoprotein</keyword>
<evidence type="ECO:0000256" key="5">
    <source>
        <dbReference type="ARBA" id="ARBA00022737"/>
    </source>
</evidence>
<evidence type="ECO:0000256" key="7">
    <source>
        <dbReference type="ARBA" id="ARBA00023187"/>
    </source>
</evidence>
<keyword evidence="4" id="KW-0747">Spliceosome</keyword>
<feature type="region of interest" description="Disordered" evidence="11">
    <location>
        <begin position="144"/>
        <end position="164"/>
    </location>
</feature>
<dbReference type="OrthoDB" id="277802at2759"/>
<evidence type="ECO:0000256" key="11">
    <source>
        <dbReference type="SAM" id="MobiDB-lite"/>
    </source>
</evidence>
<dbReference type="Proteomes" id="UP000265703">
    <property type="component" value="Unassembled WGS sequence"/>
</dbReference>
<comment type="similarity">
    <text evidence="2">Belongs to the RRM U1 A/B'' family.</text>
</comment>
<evidence type="ECO:0000256" key="4">
    <source>
        <dbReference type="ARBA" id="ARBA00022728"/>
    </source>
</evidence>
<dbReference type="GO" id="GO:0003723">
    <property type="term" value="F:RNA binding"/>
    <property type="evidence" value="ECO:0007669"/>
    <property type="project" value="UniProtKB-UniRule"/>
</dbReference>
<evidence type="ECO:0000256" key="9">
    <source>
        <dbReference type="ARBA" id="ARBA00023274"/>
    </source>
</evidence>
<dbReference type="Gene3D" id="3.30.70.330">
    <property type="match status" value="2"/>
</dbReference>
<dbReference type="STRING" id="658196.A0A397SP25"/>
<accession>A0A397SP25</accession>
<dbReference type="CDD" id="cd12247">
    <property type="entry name" value="RRM2_U1A_like"/>
    <property type="match status" value="1"/>
</dbReference>
<comment type="subcellular location">
    <subcellularLocation>
        <location evidence="1">Nucleus</location>
    </subcellularLocation>
</comment>
<keyword evidence="8" id="KW-0539">Nucleus</keyword>
<keyword evidence="3" id="KW-0507">mRNA processing</keyword>
<evidence type="ECO:0000259" key="12">
    <source>
        <dbReference type="PROSITE" id="PS50102"/>
    </source>
</evidence>
<dbReference type="GO" id="GO:0005681">
    <property type="term" value="C:spliceosomal complex"/>
    <property type="evidence" value="ECO:0007669"/>
    <property type="project" value="UniProtKB-KW"/>
</dbReference>
<keyword evidence="14" id="KW-1185">Reference proteome</keyword>
<dbReference type="Pfam" id="PF00076">
    <property type="entry name" value="RRM_1"/>
    <property type="match status" value="2"/>
</dbReference>
<evidence type="ECO:0000256" key="3">
    <source>
        <dbReference type="ARBA" id="ARBA00022664"/>
    </source>
</evidence>
<dbReference type="AlphaFoldDB" id="A0A397SP25"/>
<evidence type="ECO:0000313" key="14">
    <source>
        <dbReference type="Proteomes" id="UP000265703"/>
    </source>
</evidence>
<dbReference type="EMBL" id="QKYT01000294">
    <property type="protein sequence ID" value="RIA87758.1"/>
    <property type="molecule type" value="Genomic_DNA"/>
</dbReference>